<protein>
    <recommendedName>
        <fullName evidence="1">LarA-like N-terminal domain-containing protein</fullName>
    </recommendedName>
</protein>
<dbReference type="InterPro" id="IPR048068">
    <property type="entry name" value="LarA-like"/>
</dbReference>
<evidence type="ECO:0000259" key="1">
    <source>
        <dbReference type="Pfam" id="PF09861"/>
    </source>
</evidence>
<dbReference type="PANTHER" id="PTHR33171">
    <property type="entry name" value="LAR_N DOMAIN-CONTAINING PROTEIN"/>
    <property type="match status" value="1"/>
</dbReference>
<sequence length="205" mass="22914">MLAEKSSTQKPLSDEETEELLLSALENVALDGKKVLVLIPDHTRPAPLGKFFRLLFDILSPRVDVLDYLIALGTHPPMTENKILELIGITSEERGTKYKNLNIFNHRWDRPETLRTIGLIPAHEVSDISGGLLREDVSIAVNKLVFDYDHVILVGPTLPNVVAGFSGGYKYFFPGISGPEFLHLFHWLGALLTNLKCTQTHSPFK</sequence>
<dbReference type="EMBL" id="BART01003073">
    <property type="protein sequence ID" value="GAG71850.1"/>
    <property type="molecule type" value="Genomic_DNA"/>
</dbReference>
<dbReference type="PANTHER" id="PTHR33171:SF17">
    <property type="entry name" value="LARA-LIKE N-TERMINAL DOMAIN-CONTAINING PROTEIN"/>
    <property type="match status" value="1"/>
</dbReference>
<name>X0ZQ46_9ZZZZ</name>
<dbReference type="InterPro" id="IPR018657">
    <property type="entry name" value="LarA-like_N"/>
</dbReference>
<proteinExistence type="predicted"/>
<reference evidence="2" key="1">
    <citation type="journal article" date="2014" name="Front. Microbiol.">
        <title>High frequency of phylogenetically diverse reductive dehalogenase-homologous genes in deep subseafloor sedimentary metagenomes.</title>
        <authorList>
            <person name="Kawai M."/>
            <person name="Futagami T."/>
            <person name="Toyoda A."/>
            <person name="Takaki Y."/>
            <person name="Nishi S."/>
            <person name="Hori S."/>
            <person name="Arai W."/>
            <person name="Tsubouchi T."/>
            <person name="Morono Y."/>
            <person name="Uchiyama I."/>
            <person name="Ito T."/>
            <person name="Fujiyama A."/>
            <person name="Inagaki F."/>
            <person name="Takami H."/>
        </authorList>
    </citation>
    <scope>NUCLEOTIDE SEQUENCE</scope>
    <source>
        <strain evidence="2">Expedition CK06-06</strain>
    </source>
</reference>
<dbReference type="Gene3D" id="3.40.50.11440">
    <property type="match status" value="1"/>
</dbReference>
<dbReference type="Pfam" id="PF09861">
    <property type="entry name" value="Lar_N"/>
    <property type="match status" value="1"/>
</dbReference>
<comment type="caution">
    <text evidence="2">The sequence shown here is derived from an EMBL/GenBank/DDBJ whole genome shotgun (WGS) entry which is preliminary data.</text>
</comment>
<gene>
    <name evidence="2" type="ORF">S01H4_08790</name>
</gene>
<dbReference type="GO" id="GO:0050043">
    <property type="term" value="F:lactate racemase activity"/>
    <property type="evidence" value="ECO:0007669"/>
    <property type="project" value="InterPro"/>
</dbReference>
<evidence type="ECO:0000313" key="2">
    <source>
        <dbReference type="EMBL" id="GAG71850.1"/>
    </source>
</evidence>
<accession>X0ZQ46</accession>
<dbReference type="AlphaFoldDB" id="X0ZQ46"/>
<organism evidence="2">
    <name type="scientific">marine sediment metagenome</name>
    <dbReference type="NCBI Taxonomy" id="412755"/>
    <lineage>
        <taxon>unclassified sequences</taxon>
        <taxon>metagenomes</taxon>
        <taxon>ecological metagenomes</taxon>
    </lineage>
</organism>
<feature type="domain" description="LarA-like N-terminal" evidence="1">
    <location>
        <begin position="23"/>
        <end position="188"/>
    </location>
</feature>